<accession>A0A6A6UQ07</accession>
<evidence type="ECO:0000256" key="3">
    <source>
        <dbReference type="ARBA" id="ARBA00022763"/>
    </source>
</evidence>
<dbReference type="GO" id="GO:0007131">
    <property type="term" value="P:reciprocal meiotic recombination"/>
    <property type="evidence" value="ECO:0007669"/>
    <property type="project" value="TreeGrafter"/>
</dbReference>
<gene>
    <name evidence="9" type="ORF">BT63DRAFT_157736</name>
</gene>
<dbReference type="Proteomes" id="UP000799302">
    <property type="component" value="Unassembled WGS sequence"/>
</dbReference>
<sequence>MGSQVPSTGNIPSSSHRLPAISASDALRQLRDSTAKPIPTGLPNLDNILVGSGLAKYGRGGLVRGQLTEIFAPPGSGKTALCLSAATSVLVDGGHVVWIDCLYSLPLLRLQAASSVTSSDIENKFHRYQAPTLAHLLALVHRQKKGFPPENTALIVLEDVSCLFPLPPAKTPGQKPAGTPMKSTQSILQSTLLSALSRIASTHNIAVLITSQVSTRIRQFGGALLVTSMSSRDWDEPIASRIVLFRDFPPPSLDKEEFEEERGPAILQKLRYAGIMKAHGVGMIENDRFKDVYPFSITSTGVVESVVFPTISSAPALIRSPAPTRKRKLDQVIPDSDEEWDAEVDSLDGYDFDENEEQVLAVRPLVEIPGLKGKKVKVNEDNEEIQL</sequence>
<dbReference type="GO" id="GO:0000400">
    <property type="term" value="F:four-way junction DNA binding"/>
    <property type="evidence" value="ECO:0007669"/>
    <property type="project" value="TreeGrafter"/>
</dbReference>
<keyword evidence="10" id="KW-1185">Reference proteome</keyword>
<evidence type="ECO:0000256" key="1">
    <source>
        <dbReference type="ARBA" id="ARBA00004123"/>
    </source>
</evidence>
<reference evidence="9" key="1">
    <citation type="journal article" date="2020" name="Stud. Mycol.">
        <title>101 Dothideomycetes genomes: a test case for predicting lifestyles and emergence of pathogens.</title>
        <authorList>
            <person name="Haridas S."/>
            <person name="Albert R."/>
            <person name="Binder M."/>
            <person name="Bloem J."/>
            <person name="Labutti K."/>
            <person name="Salamov A."/>
            <person name="Andreopoulos B."/>
            <person name="Baker S."/>
            <person name="Barry K."/>
            <person name="Bills G."/>
            <person name="Bluhm B."/>
            <person name="Cannon C."/>
            <person name="Castanera R."/>
            <person name="Culley D."/>
            <person name="Daum C."/>
            <person name="Ezra D."/>
            <person name="Gonzalez J."/>
            <person name="Henrissat B."/>
            <person name="Kuo A."/>
            <person name="Liang C."/>
            <person name="Lipzen A."/>
            <person name="Lutzoni F."/>
            <person name="Magnuson J."/>
            <person name="Mondo S."/>
            <person name="Nolan M."/>
            <person name="Ohm R."/>
            <person name="Pangilinan J."/>
            <person name="Park H.-J."/>
            <person name="Ramirez L."/>
            <person name="Alfaro M."/>
            <person name="Sun H."/>
            <person name="Tritt A."/>
            <person name="Yoshinaga Y."/>
            <person name="Zwiers L.-H."/>
            <person name="Turgeon B."/>
            <person name="Goodwin S."/>
            <person name="Spatafora J."/>
            <person name="Crous P."/>
            <person name="Grigoriev I."/>
        </authorList>
    </citation>
    <scope>NUCLEOTIDE SEQUENCE</scope>
    <source>
        <strain evidence="9">CBS 115976</strain>
    </source>
</reference>
<dbReference type="InterPro" id="IPR013632">
    <property type="entry name" value="Rad51_C"/>
</dbReference>
<dbReference type="InterPro" id="IPR003593">
    <property type="entry name" value="AAA+_ATPase"/>
</dbReference>
<dbReference type="InterPro" id="IPR027417">
    <property type="entry name" value="P-loop_NTPase"/>
</dbReference>
<dbReference type="OrthoDB" id="5957327at2759"/>
<dbReference type="Gene3D" id="3.40.50.300">
    <property type="entry name" value="P-loop containing nucleotide triphosphate hydrolases"/>
    <property type="match status" value="1"/>
</dbReference>
<dbReference type="GO" id="GO:0005524">
    <property type="term" value="F:ATP binding"/>
    <property type="evidence" value="ECO:0007669"/>
    <property type="project" value="UniProtKB-KW"/>
</dbReference>
<dbReference type="SMART" id="SM00382">
    <property type="entry name" value="AAA"/>
    <property type="match status" value="1"/>
</dbReference>
<dbReference type="GO" id="GO:0005657">
    <property type="term" value="C:replication fork"/>
    <property type="evidence" value="ECO:0007669"/>
    <property type="project" value="TreeGrafter"/>
</dbReference>
<comment type="subcellular location">
    <subcellularLocation>
        <location evidence="1">Nucleus</location>
    </subcellularLocation>
</comment>
<dbReference type="PROSITE" id="PS50162">
    <property type="entry name" value="RECA_2"/>
    <property type="match status" value="1"/>
</dbReference>
<dbReference type="AlphaFoldDB" id="A0A6A6UQ07"/>
<dbReference type="InterPro" id="IPR020588">
    <property type="entry name" value="RecA_ATP-bd"/>
</dbReference>
<keyword evidence="9" id="KW-0378">Hydrolase</keyword>
<organism evidence="9 10">
    <name type="scientific">Microthyrium microscopicum</name>
    <dbReference type="NCBI Taxonomy" id="703497"/>
    <lineage>
        <taxon>Eukaryota</taxon>
        <taxon>Fungi</taxon>
        <taxon>Dikarya</taxon>
        <taxon>Ascomycota</taxon>
        <taxon>Pezizomycotina</taxon>
        <taxon>Dothideomycetes</taxon>
        <taxon>Dothideomycetes incertae sedis</taxon>
        <taxon>Microthyriales</taxon>
        <taxon>Microthyriaceae</taxon>
        <taxon>Microthyrium</taxon>
    </lineage>
</organism>
<keyword evidence="6" id="KW-0539">Nucleus</keyword>
<name>A0A6A6UQ07_9PEZI</name>
<dbReference type="InterPro" id="IPR052093">
    <property type="entry name" value="HR_Repair_Mediator"/>
</dbReference>
<evidence type="ECO:0000256" key="6">
    <source>
        <dbReference type="ARBA" id="ARBA00023242"/>
    </source>
</evidence>
<evidence type="ECO:0000256" key="5">
    <source>
        <dbReference type="ARBA" id="ARBA00023204"/>
    </source>
</evidence>
<evidence type="ECO:0000256" key="7">
    <source>
        <dbReference type="ARBA" id="ARBA00040674"/>
    </source>
</evidence>
<dbReference type="PANTHER" id="PTHR46239:SF1">
    <property type="entry name" value="DNA REPAIR PROTEIN RAD51 HOMOLOG 3"/>
    <property type="match status" value="1"/>
</dbReference>
<keyword evidence="5" id="KW-0234">DNA repair</keyword>
<keyword evidence="3" id="KW-0227">DNA damage</keyword>
<dbReference type="Pfam" id="PF08423">
    <property type="entry name" value="Rad51"/>
    <property type="match status" value="1"/>
</dbReference>
<dbReference type="GO" id="GO:0033063">
    <property type="term" value="C:Rad51B-Rad51C-Rad51D-XRCC2 complex"/>
    <property type="evidence" value="ECO:0007669"/>
    <property type="project" value="TreeGrafter"/>
</dbReference>
<evidence type="ECO:0000256" key="2">
    <source>
        <dbReference type="ARBA" id="ARBA00022741"/>
    </source>
</evidence>
<keyword evidence="4" id="KW-0067">ATP-binding</keyword>
<dbReference type="EMBL" id="MU004231">
    <property type="protein sequence ID" value="KAF2673477.1"/>
    <property type="molecule type" value="Genomic_DNA"/>
</dbReference>
<dbReference type="CDD" id="cd01393">
    <property type="entry name" value="RecA-like"/>
    <property type="match status" value="1"/>
</dbReference>
<dbReference type="GO" id="GO:0008821">
    <property type="term" value="F:crossover junction DNA endonuclease activity"/>
    <property type="evidence" value="ECO:0007669"/>
    <property type="project" value="TreeGrafter"/>
</dbReference>
<evidence type="ECO:0000313" key="10">
    <source>
        <dbReference type="Proteomes" id="UP000799302"/>
    </source>
</evidence>
<proteinExistence type="predicted"/>
<evidence type="ECO:0000259" key="8">
    <source>
        <dbReference type="PROSITE" id="PS50162"/>
    </source>
</evidence>
<dbReference type="PANTHER" id="PTHR46239">
    <property type="entry name" value="DNA REPAIR PROTEIN RAD51 HOMOLOG 3 RAD51C"/>
    <property type="match status" value="1"/>
</dbReference>
<evidence type="ECO:0000313" key="9">
    <source>
        <dbReference type="EMBL" id="KAF2673477.1"/>
    </source>
</evidence>
<dbReference type="GO" id="GO:0140664">
    <property type="term" value="F:ATP-dependent DNA damage sensor activity"/>
    <property type="evidence" value="ECO:0007669"/>
    <property type="project" value="InterPro"/>
</dbReference>
<protein>
    <recommendedName>
        <fullName evidence="7">DNA repair protein RAD51 homolog 3</fullName>
    </recommendedName>
</protein>
<dbReference type="GO" id="GO:0033065">
    <property type="term" value="C:Rad51C-XRCC3 complex"/>
    <property type="evidence" value="ECO:0007669"/>
    <property type="project" value="TreeGrafter"/>
</dbReference>
<dbReference type="GO" id="GO:0000707">
    <property type="term" value="P:meiotic DNA recombinase assembly"/>
    <property type="evidence" value="ECO:0007669"/>
    <property type="project" value="TreeGrafter"/>
</dbReference>
<keyword evidence="2" id="KW-0547">Nucleotide-binding</keyword>
<feature type="domain" description="RecA family profile 1" evidence="8">
    <location>
        <begin position="34"/>
        <end position="213"/>
    </location>
</feature>
<dbReference type="SUPFAM" id="SSF52540">
    <property type="entry name" value="P-loop containing nucleoside triphosphate hydrolases"/>
    <property type="match status" value="1"/>
</dbReference>
<evidence type="ECO:0000256" key="4">
    <source>
        <dbReference type="ARBA" id="ARBA00022840"/>
    </source>
</evidence>